<feature type="domain" description="ABC-three component systems C-terminal" evidence="1">
    <location>
        <begin position="186"/>
        <end position="427"/>
    </location>
</feature>
<evidence type="ECO:0000259" key="1">
    <source>
        <dbReference type="Pfam" id="PF20276"/>
    </source>
</evidence>
<evidence type="ECO:0000313" key="3">
    <source>
        <dbReference type="Proteomes" id="UP000597301"/>
    </source>
</evidence>
<keyword evidence="3" id="KW-1185">Reference proteome</keyword>
<reference evidence="3" key="1">
    <citation type="journal article" date="2019" name="Int. J. Syst. Evol. Microbiol.">
        <title>The Global Catalogue of Microorganisms (GCM) 10K type strain sequencing project: providing services to taxonomists for standard genome sequencing and annotation.</title>
        <authorList>
            <consortium name="The Broad Institute Genomics Platform"/>
            <consortium name="The Broad Institute Genome Sequencing Center for Infectious Disease"/>
            <person name="Wu L."/>
            <person name="Ma J."/>
        </authorList>
    </citation>
    <scope>NUCLEOTIDE SEQUENCE [LARGE SCALE GENOMIC DNA]</scope>
    <source>
        <strain evidence="3">CGMCC 1.15122</strain>
    </source>
</reference>
<name>A0ABQ1P378_9GAMM</name>
<protein>
    <recommendedName>
        <fullName evidence="1">ABC-three component systems C-terminal domain-containing protein</fullName>
    </recommendedName>
</protein>
<organism evidence="2 3">
    <name type="scientific">Vreelandella lutescens</name>
    <dbReference type="NCBI Taxonomy" id="1602943"/>
    <lineage>
        <taxon>Bacteria</taxon>
        <taxon>Pseudomonadati</taxon>
        <taxon>Pseudomonadota</taxon>
        <taxon>Gammaproteobacteria</taxon>
        <taxon>Oceanospirillales</taxon>
        <taxon>Halomonadaceae</taxon>
        <taxon>Vreelandella</taxon>
    </lineage>
</organism>
<accession>A0ABQ1P378</accession>
<dbReference type="Proteomes" id="UP000597301">
    <property type="component" value="Unassembled WGS sequence"/>
</dbReference>
<comment type="caution">
    <text evidence="2">The sequence shown here is derived from an EMBL/GenBank/DDBJ whole genome shotgun (WGS) entry which is preliminary data.</text>
</comment>
<sequence length="477" mass="54610">MAFDASPSWSGFNYQGKVALYYALSFINKKIEAEDFSNYSLMLEDTEDFEIKRNRVAVSIHQVKAYNSSSYNDYSDALLGIVLELYKQPSVLGKIHTWKPINSKPNYADLKASLRHDMSEIIKDFDNSDPKDEGTILAKAASTATKIPKKAAILRLAFKDFSAPQLRDILKAIVTRDNNALERLDCYVYDDGNAYCDLNEINSKLKSEMAKYWDKKGTVNTDEKKDKTFYYFLGMMDSYIIDRHKTKRDQEKIQLEFSDIVSSLECDREDIGSFYLAFKFKEKFAALIDDYMEDSCNYSEPEDGLVCNLKEARKFLLSLNPDELWEYYRSFSPQSSLHHECNTENALEVSTEGIRHVLIEVFHKLNIEKVVQKGSPYKFIYRANSSPGQSFLPTTITSAVPRSYTAKQIVKNHNMIEALYEVGYLICGGSEKYVFSPDSMTNTTAPQAEDEDRRSKRDEVLKNITLVPIVYAKGVLD</sequence>
<gene>
    <name evidence="2" type="ORF">GCM10011382_19690</name>
</gene>
<dbReference type="EMBL" id="BMHM01000003">
    <property type="protein sequence ID" value="GGC89470.1"/>
    <property type="molecule type" value="Genomic_DNA"/>
</dbReference>
<evidence type="ECO:0000313" key="2">
    <source>
        <dbReference type="EMBL" id="GGC89470.1"/>
    </source>
</evidence>
<dbReference type="Pfam" id="PF20276">
    <property type="entry name" value="CTD1"/>
    <property type="match status" value="1"/>
</dbReference>
<proteinExistence type="predicted"/>
<dbReference type="RefSeq" id="WP_188639324.1">
    <property type="nucleotide sequence ID" value="NZ_BMHM01000003.1"/>
</dbReference>
<dbReference type="InterPro" id="IPR046920">
    <property type="entry name" value="ABC-3C_CTD1"/>
</dbReference>